<sequence>MKSGKSSLLVALVRHDVLPRRSHVMTTVATRVVLGGHSKPVLRIDRRTLDRISEQLSFSAETEDLSRWPDLARFCHRVRQGGIEVRAGIHGAEAVRRQLLELNELARLGGQAVDWLPEIRLPSDTDCPLVLIDTPGAAPHDAVVAEHLTQAHGCVVVLDYTQLGSTAEAVFAERVQPFLDRLDRVWIVVNRIDQRRDLTDRDRAGTAEAARALFGRDDPEVFETSASLAMAADPRARARSGVELLSGALSLAEGSS</sequence>
<proteinExistence type="predicted"/>
<accession>A0A6M4X344</accession>
<evidence type="ECO:0000259" key="1">
    <source>
        <dbReference type="Pfam" id="PF00350"/>
    </source>
</evidence>
<keyword evidence="3" id="KW-1185">Reference proteome</keyword>
<evidence type="ECO:0000313" key="3">
    <source>
        <dbReference type="Proteomes" id="UP000502665"/>
    </source>
</evidence>
<dbReference type="SUPFAM" id="SSF52540">
    <property type="entry name" value="P-loop containing nucleoside triphosphate hydrolases"/>
    <property type="match status" value="1"/>
</dbReference>
<gene>
    <name evidence="2" type="ORF">G9272_33750</name>
</gene>
<protein>
    <recommendedName>
        <fullName evidence="1">Dynamin N-terminal domain-containing protein</fullName>
    </recommendedName>
</protein>
<dbReference type="EMBL" id="CP049838">
    <property type="protein sequence ID" value="QJT04656.1"/>
    <property type="molecule type" value="Genomic_DNA"/>
</dbReference>
<dbReference type="Proteomes" id="UP000502665">
    <property type="component" value="Chromosome"/>
</dbReference>
<dbReference type="InterPro" id="IPR027417">
    <property type="entry name" value="P-loop_NTPase"/>
</dbReference>
<dbReference type="Gene3D" id="3.40.50.300">
    <property type="entry name" value="P-loop containing nucleotide triphosphate hydrolases"/>
    <property type="match status" value="1"/>
</dbReference>
<dbReference type="Pfam" id="PF00350">
    <property type="entry name" value="Dynamin_N"/>
    <property type="match status" value="1"/>
</dbReference>
<dbReference type="InterPro" id="IPR045063">
    <property type="entry name" value="Dynamin_N"/>
</dbReference>
<evidence type="ECO:0000313" key="2">
    <source>
        <dbReference type="EMBL" id="QJT04656.1"/>
    </source>
</evidence>
<dbReference type="RefSeq" id="WP_171399983.1">
    <property type="nucleotide sequence ID" value="NZ_CP049838.1"/>
</dbReference>
<name>A0A6M4X344_9ACTN</name>
<feature type="domain" description="Dynamin N-terminal" evidence="1">
    <location>
        <begin position="2"/>
        <end position="175"/>
    </location>
</feature>
<reference evidence="2" key="1">
    <citation type="submission" date="2020-03" db="EMBL/GenBank/DDBJ databases">
        <title>Molecular networking-based the target discovery of potent antiproliferative macrolactams: 5/6/7/16 polycyclic ansamycins and glycosylated trienomycin from Streptomyces cacaoi subsp. asoensis.</title>
        <authorList>
            <person name="Liu L.-L."/>
        </authorList>
    </citation>
    <scope>NUCLEOTIDE SEQUENCE [LARGE SCALE GENOMIC DNA]</scope>
    <source>
        <strain evidence="2">H2S5</strain>
    </source>
</reference>
<organism evidence="2 3">
    <name type="scientific">Streptomyces asoensis</name>
    <dbReference type="NCBI Taxonomy" id="249586"/>
    <lineage>
        <taxon>Bacteria</taxon>
        <taxon>Bacillati</taxon>
        <taxon>Actinomycetota</taxon>
        <taxon>Actinomycetes</taxon>
        <taxon>Kitasatosporales</taxon>
        <taxon>Streptomycetaceae</taxon>
        <taxon>Streptomyces</taxon>
    </lineage>
</organism>
<dbReference type="AlphaFoldDB" id="A0A6M4X344"/>